<proteinExistence type="predicted"/>
<dbReference type="Pfam" id="PF02366">
    <property type="entry name" value="PMT"/>
    <property type="match status" value="1"/>
</dbReference>
<evidence type="ECO:0000313" key="11">
    <source>
        <dbReference type="Proteomes" id="UP000027982"/>
    </source>
</evidence>
<keyword evidence="2" id="KW-1003">Cell membrane</keyword>
<dbReference type="GO" id="GO:0016763">
    <property type="term" value="F:pentosyltransferase activity"/>
    <property type="evidence" value="ECO:0007669"/>
    <property type="project" value="TreeGrafter"/>
</dbReference>
<dbReference type="KEGG" id="fgi:OP10G_4515"/>
<dbReference type="PANTHER" id="PTHR33908">
    <property type="entry name" value="MANNOSYLTRANSFERASE YKCB-RELATED"/>
    <property type="match status" value="1"/>
</dbReference>
<feature type="transmembrane region" description="Helical" evidence="8">
    <location>
        <begin position="164"/>
        <end position="186"/>
    </location>
</feature>
<feature type="transmembrane region" description="Helical" evidence="8">
    <location>
        <begin position="297"/>
        <end position="322"/>
    </location>
</feature>
<evidence type="ECO:0000256" key="4">
    <source>
        <dbReference type="ARBA" id="ARBA00022679"/>
    </source>
</evidence>
<evidence type="ECO:0000256" key="3">
    <source>
        <dbReference type="ARBA" id="ARBA00022676"/>
    </source>
</evidence>
<feature type="transmembrane region" description="Helical" evidence="8">
    <location>
        <begin position="246"/>
        <end position="266"/>
    </location>
</feature>
<name>A0A068NWI1_FIMGI</name>
<dbReference type="GO" id="GO:0009103">
    <property type="term" value="P:lipopolysaccharide biosynthetic process"/>
    <property type="evidence" value="ECO:0007669"/>
    <property type="project" value="UniProtKB-ARBA"/>
</dbReference>
<keyword evidence="6 8" id="KW-1133">Transmembrane helix</keyword>
<sequence>MIDAAPLSRARLRIVLPAGLFLLALLLRLAGIGWGLKNDLHNSSYHPDEPVIWAYSQAIEPSKLNFTPRFYNYGTLYLTVLKVASDMTAAYTGGPDPKNEEASWDYVSRSHMAGRLINALAGSGTVLIVFLILRRFVGDVGASAGGLALAVAPAHVVHSRFQTVDIFAAFLLSISIFYALRLLGNASAEEEANKKSPIKDPVTRDAILSGIFAGLSAGTKYTGILGLIVLLIVLGMRHRPRLIRDGLLGVLTCIVAFVVATPGAVLDTAKFKEGVLFEMAHTATGHGIVFAGTSSGYIYHIGNLINGIGFLIVLTGLAGLAYAAYRRHVWAIALLAFFLVYYFMIGGATDKYMRYTFPLYPAIAVGFGYAVAVGHRRQGSGRILVALGILGLGGADMRGLIGAVRNTGYMLESDPRDTAAKYFKEKPNSVVGLASDPWFWSPPLFKNSPSKLNMARLDEAGNVHPMGLVRDRLRELAATSAPHGVYYLPPDGAHHPFDARLITELKPDYITYSTLESAPRERLMGVTVGPPEAVAAGREYKEFTTALTAAYDLESTVGDPIDSVEDMQYIHPVVYIWKRKK</sequence>
<reference evidence="10 11" key="1">
    <citation type="journal article" date="2014" name="PLoS ONE">
        <title>The first complete genome sequence of the class fimbriimonadia in the phylum armatimonadetes.</title>
        <authorList>
            <person name="Hu Z.Y."/>
            <person name="Wang Y.Z."/>
            <person name="Im W.T."/>
            <person name="Wang S.Y."/>
            <person name="Zhao G.P."/>
            <person name="Zheng H.J."/>
            <person name="Quan Z.X."/>
        </authorList>
    </citation>
    <scope>NUCLEOTIDE SEQUENCE [LARGE SCALE GENOMIC DNA]</scope>
    <source>
        <strain evidence="10">Gsoil 348</strain>
    </source>
</reference>
<dbReference type="GO" id="GO:0005886">
    <property type="term" value="C:plasma membrane"/>
    <property type="evidence" value="ECO:0007669"/>
    <property type="project" value="UniProtKB-SubCell"/>
</dbReference>
<dbReference type="STRING" id="661478.OP10G_4515"/>
<keyword evidence="5 8" id="KW-0812">Transmembrane</keyword>
<keyword evidence="7 8" id="KW-0472">Membrane</keyword>
<feature type="transmembrane region" description="Helical" evidence="8">
    <location>
        <begin position="206"/>
        <end position="234"/>
    </location>
</feature>
<feature type="transmembrane region" description="Helical" evidence="8">
    <location>
        <begin position="14"/>
        <end position="36"/>
    </location>
</feature>
<organism evidence="10 11">
    <name type="scientific">Fimbriimonas ginsengisoli Gsoil 348</name>
    <dbReference type="NCBI Taxonomy" id="661478"/>
    <lineage>
        <taxon>Bacteria</taxon>
        <taxon>Bacillati</taxon>
        <taxon>Armatimonadota</taxon>
        <taxon>Fimbriimonadia</taxon>
        <taxon>Fimbriimonadales</taxon>
        <taxon>Fimbriimonadaceae</taxon>
        <taxon>Fimbriimonas</taxon>
    </lineage>
</organism>
<evidence type="ECO:0000256" key="5">
    <source>
        <dbReference type="ARBA" id="ARBA00022692"/>
    </source>
</evidence>
<keyword evidence="4 10" id="KW-0808">Transferase</keyword>
<feature type="domain" description="ArnT-like N-terminal" evidence="9">
    <location>
        <begin position="98"/>
        <end position="234"/>
    </location>
</feature>
<dbReference type="RefSeq" id="WP_025228239.1">
    <property type="nucleotide sequence ID" value="NZ_CP007139.1"/>
</dbReference>
<evidence type="ECO:0000256" key="8">
    <source>
        <dbReference type="SAM" id="Phobius"/>
    </source>
</evidence>
<protein>
    <submittedName>
        <fullName evidence="10">Glycosyl transferase, family 39</fullName>
    </submittedName>
</protein>
<dbReference type="PANTHER" id="PTHR33908:SF11">
    <property type="entry name" value="MEMBRANE PROTEIN"/>
    <property type="match status" value="1"/>
</dbReference>
<comment type="subcellular location">
    <subcellularLocation>
        <location evidence="1">Cell membrane</location>
        <topology evidence="1">Multi-pass membrane protein</topology>
    </subcellularLocation>
</comment>
<evidence type="ECO:0000259" key="9">
    <source>
        <dbReference type="Pfam" id="PF02366"/>
    </source>
</evidence>
<dbReference type="eggNOG" id="COG1807">
    <property type="taxonomic scope" value="Bacteria"/>
</dbReference>
<dbReference type="HOGENOM" id="CLU_469095_0_0_0"/>
<gene>
    <name evidence="10" type="ORF">OP10G_4515</name>
</gene>
<dbReference type="InterPro" id="IPR050297">
    <property type="entry name" value="LipidA_mod_glycosyltrf_83"/>
</dbReference>
<keyword evidence="3" id="KW-0328">Glycosyltransferase</keyword>
<dbReference type="Proteomes" id="UP000027982">
    <property type="component" value="Chromosome"/>
</dbReference>
<dbReference type="InterPro" id="IPR003342">
    <property type="entry name" value="ArnT-like_N"/>
</dbReference>
<evidence type="ECO:0000256" key="6">
    <source>
        <dbReference type="ARBA" id="ARBA00022989"/>
    </source>
</evidence>
<evidence type="ECO:0000256" key="1">
    <source>
        <dbReference type="ARBA" id="ARBA00004651"/>
    </source>
</evidence>
<keyword evidence="11" id="KW-1185">Reference proteome</keyword>
<dbReference type="EMBL" id="CP007139">
    <property type="protein sequence ID" value="AIE87883.1"/>
    <property type="molecule type" value="Genomic_DNA"/>
</dbReference>
<dbReference type="OrthoDB" id="134460at2"/>
<accession>A0A068NWI1</accession>
<evidence type="ECO:0000256" key="7">
    <source>
        <dbReference type="ARBA" id="ARBA00023136"/>
    </source>
</evidence>
<feature type="transmembrane region" description="Helical" evidence="8">
    <location>
        <begin position="355"/>
        <end position="374"/>
    </location>
</feature>
<feature type="transmembrane region" description="Helical" evidence="8">
    <location>
        <begin position="116"/>
        <end position="134"/>
    </location>
</feature>
<feature type="transmembrane region" description="Helical" evidence="8">
    <location>
        <begin position="329"/>
        <end position="349"/>
    </location>
</feature>
<evidence type="ECO:0000256" key="2">
    <source>
        <dbReference type="ARBA" id="ARBA00022475"/>
    </source>
</evidence>
<evidence type="ECO:0000313" key="10">
    <source>
        <dbReference type="EMBL" id="AIE87883.1"/>
    </source>
</evidence>
<dbReference type="AlphaFoldDB" id="A0A068NWI1"/>